<dbReference type="PANTHER" id="PTHR12680">
    <property type="entry name" value="PUTATIVE HOMEODOMAIN TRANSCRIPTION FACTOR PHTF"/>
    <property type="match status" value="1"/>
</dbReference>
<evidence type="ECO:0000313" key="1">
    <source>
        <dbReference type="EMBL" id="KNC72373.1"/>
    </source>
</evidence>
<dbReference type="Proteomes" id="UP000054560">
    <property type="component" value="Unassembled WGS sequence"/>
</dbReference>
<gene>
    <name evidence="1" type="ORF">SARC_15069</name>
</gene>
<name>A0A0L0F8D7_9EUKA</name>
<keyword evidence="2" id="KW-1185">Reference proteome</keyword>
<dbReference type="RefSeq" id="XP_014146275.1">
    <property type="nucleotide sequence ID" value="XM_014290800.1"/>
</dbReference>
<dbReference type="AlphaFoldDB" id="A0A0L0F8D7"/>
<dbReference type="OrthoDB" id="10066656at2759"/>
<sequence length="61" mass="6971">MTLGSHINKKFQSQSLLTTEQINVYLRLEQAPHKKEELGICNNVLSKISSLLKDLESPYKI</sequence>
<dbReference type="EMBL" id="KQ247155">
    <property type="protein sequence ID" value="KNC72373.1"/>
    <property type="molecule type" value="Genomic_DNA"/>
</dbReference>
<protein>
    <submittedName>
        <fullName evidence="1">Uncharacterized protein</fullName>
    </submittedName>
</protein>
<dbReference type="STRING" id="667725.A0A0L0F8D7"/>
<dbReference type="InterPro" id="IPR039775">
    <property type="entry name" value="PHTF1/2"/>
</dbReference>
<feature type="non-terminal residue" evidence="1">
    <location>
        <position position="61"/>
    </location>
</feature>
<dbReference type="PANTHER" id="PTHR12680:SF6">
    <property type="entry name" value="PROTEIN PHTF"/>
    <property type="match status" value="1"/>
</dbReference>
<proteinExistence type="predicted"/>
<dbReference type="GO" id="GO:0005783">
    <property type="term" value="C:endoplasmic reticulum"/>
    <property type="evidence" value="ECO:0007669"/>
    <property type="project" value="InterPro"/>
</dbReference>
<organism evidence="1 2">
    <name type="scientific">Sphaeroforma arctica JP610</name>
    <dbReference type="NCBI Taxonomy" id="667725"/>
    <lineage>
        <taxon>Eukaryota</taxon>
        <taxon>Ichthyosporea</taxon>
        <taxon>Ichthyophonida</taxon>
        <taxon>Sphaeroforma</taxon>
    </lineage>
</organism>
<reference evidence="1 2" key="1">
    <citation type="submission" date="2011-02" db="EMBL/GenBank/DDBJ databases">
        <title>The Genome Sequence of Sphaeroforma arctica JP610.</title>
        <authorList>
            <consortium name="The Broad Institute Genome Sequencing Platform"/>
            <person name="Russ C."/>
            <person name="Cuomo C."/>
            <person name="Young S.K."/>
            <person name="Zeng Q."/>
            <person name="Gargeya S."/>
            <person name="Alvarado L."/>
            <person name="Berlin A."/>
            <person name="Chapman S.B."/>
            <person name="Chen Z."/>
            <person name="Freedman E."/>
            <person name="Gellesch M."/>
            <person name="Goldberg J."/>
            <person name="Griggs A."/>
            <person name="Gujja S."/>
            <person name="Heilman E."/>
            <person name="Heiman D."/>
            <person name="Howarth C."/>
            <person name="Mehta T."/>
            <person name="Neiman D."/>
            <person name="Pearson M."/>
            <person name="Roberts A."/>
            <person name="Saif S."/>
            <person name="Shea T."/>
            <person name="Shenoy N."/>
            <person name="Sisk P."/>
            <person name="Stolte C."/>
            <person name="Sykes S."/>
            <person name="White J."/>
            <person name="Yandava C."/>
            <person name="Burger G."/>
            <person name="Gray M.W."/>
            <person name="Holland P.W.H."/>
            <person name="King N."/>
            <person name="Lang F.B.F."/>
            <person name="Roger A.J."/>
            <person name="Ruiz-Trillo I."/>
            <person name="Haas B."/>
            <person name="Nusbaum C."/>
            <person name="Birren B."/>
        </authorList>
    </citation>
    <scope>NUCLEOTIDE SEQUENCE [LARGE SCALE GENOMIC DNA]</scope>
    <source>
        <strain evidence="1 2">JP610</strain>
    </source>
</reference>
<accession>A0A0L0F8D7</accession>
<evidence type="ECO:0000313" key="2">
    <source>
        <dbReference type="Proteomes" id="UP000054560"/>
    </source>
</evidence>
<dbReference type="GeneID" id="25915573"/>